<evidence type="ECO:0000313" key="1">
    <source>
        <dbReference type="EMBL" id="CAE6751168.1"/>
    </source>
</evidence>
<accession>A0ABM8RG97</accession>
<name>A0ABM8RG97_9BACT</name>
<organism evidence="1 2">
    <name type="scientific">Nitrospira defluvii</name>
    <dbReference type="NCBI Taxonomy" id="330214"/>
    <lineage>
        <taxon>Bacteria</taxon>
        <taxon>Pseudomonadati</taxon>
        <taxon>Nitrospirota</taxon>
        <taxon>Nitrospiria</taxon>
        <taxon>Nitrospirales</taxon>
        <taxon>Nitrospiraceae</taxon>
        <taxon>Nitrospira</taxon>
    </lineage>
</organism>
<protein>
    <recommendedName>
        <fullName evidence="3">Lipoprotein</fullName>
    </recommendedName>
</protein>
<reference evidence="1 2" key="1">
    <citation type="submission" date="2021-02" db="EMBL/GenBank/DDBJ databases">
        <authorList>
            <person name="Han P."/>
        </authorList>
    </citation>
    <scope>NUCLEOTIDE SEQUENCE [LARGE SCALE GENOMIC DNA]</scope>
    <source>
        <strain evidence="1">Candidatus Nitrospira sp. ZN2</strain>
    </source>
</reference>
<gene>
    <name evidence="1" type="ORF">NSPZN2_30178</name>
</gene>
<comment type="caution">
    <text evidence="1">The sequence shown here is derived from an EMBL/GenBank/DDBJ whole genome shotgun (WGS) entry which is preliminary data.</text>
</comment>
<dbReference type="Proteomes" id="UP000675880">
    <property type="component" value="Unassembled WGS sequence"/>
</dbReference>
<proteinExistence type="predicted"/>
<dbReference type="EMBL" id="CAJNBJ010000016">
    <property type="protein sequence ID" value="CAE6751168.1"/>
    <property type="molecule type" value="Genomic_DNA"/>
</dbReference>
<dbReference type="RefSeq" id="WP_213042378.1">
    <property type="nucleotide sequence ID" value="NZ_CAJNBJ010000016.1"/>
</dbReference>
<evidence type="ECO:0008006" key="3">
    <source>
        <dbReference type="Google" id="ProtNLM"/>
    </source>
</evidence>
<evidence type="ECO:0000313" key="2">
    <source>
        <dbReference type="Proteomes" id="UP000675880"/>
    </source>
</evidence>
<sequence>MAICIRIPVIYRSVGLFILCLMLTHCSHDIHEKRADTVKDHVEAFYDHLTHDRVAAAVRENEAIEQLSAQLGEIITKRVNRPGTNQVDREWTDLRTANETAAQNWLALGQYLSIKKQYAQSRATYQRVIDTYTGATERTYREQAARAIRDLDLLSPTPAARER</sequence>
<keyword evidence="2" id="KW-1185">Reference proteome</keyword>